<sequence length="397" mass="41014">MNTPKRIYNVLFISVFATMLGLGVVSPLLPIYAENLGATGIWLGIIFSAFALSRSAFMPVIGRISDRRGRKRIILIGMFAYAVFSLAYVVADSVYSLTTVRFAHGIASAMVVPIAMAYVADFSEKGKEGSRMGNFSISMFLGMGVGPLVGGFLNDTLGMDSVFYAMAGLSALATLLVAVSLPEARSGSLARPTASPAPMREILTLPVMRGVMIFTLISALGRGGMMVFIPVFAPLLAISPFEVGIVLSANTFLMALLQVPVGRITDTGNKVALIVAGSTIAALAIIAIPLSGSFGPLLVVTSIVGVGGAIQQPAIMALTVDAGRTIGMGTSMGAYNTVFGIGMIVAPLIGGIFMDFIGIDAVFYVGGAISLLGTAVFAVMMQKSAGKTTVGEAPGPG</sequence>
<name>A0ABU3X1U5_9EURY</name>
<dbReference type="SUPFAM" id="SSF103473">
    <property type="entry name" value="MFS general substrate transporter"/>
    <property type="match status" value="1"/>
</dbReference>
<dbReference type="EMBL" id="WBKO01000001">
    <property type="protein sequence ID" value="MDV2481386.1"/>
    <property type="molecule type" value="Genomic_DNA"/>
</dbReference>
<feature type="transmembrane region" description="Helical" evidence="7">
    <location>
        <begin position="102"/>
        <end position="120"/>
    </location>
</feature>
<dbReference type="RefSeq" id="WP_317064402.1">
    <property type="nucleotide sequence ID" value="NZ_WBKO01000001.1"/>
</dbReference>
<gene>
    <name evidence="9" type="ORF">F8E02_05065</name>
</gene>
<keyword evidence="10" id="KW-1185">Reference proteome</keyword>
<feature type="transmembrane region" description="Helical" evidence="7">
    <location>
        <begin position="202"/>
        <end position="221"/>
    </location>
</feature>
<feature type="domain" description="Major facilitator superfamily (MFS) profile" evidence="8">
    <location>
        <begin position="7"/>
        <end position="385"/>
    </location>
</feature>
<evidence type="ECO:0000256" key="1">
    <source>
        <dbReference type="ARBA" id="ARBA00004651"/>
    </source>
</evidence>
<feature type="transmembrane region" description="Helical" evidence="7">
    <location>
        <begin position="73"/>
        <end position="90"/>
    </location>
</feature>
<evidence type="ECO:0000313" key="10">
    <source>
        <dbReference type="Proteomes" id="UP001281203"/>
    </source>
</evidence>
<dbReference type="InterPro" id="IPR036259">
    <property type="entry name" value="MFS_trans_sf"/>
</dbReference>
<feature type="transmembrane region" description="Helical" evidence="7">
    <location>
        <begin position="7"/>
        <end position="29"/>
    </location>
</feature>
<dbReference type="PANTHER" id="PTHR43414">
    <property type="entry name" value="MULTIDRUG RESISTANCE PROTEIN MDTG"/>
    <property type="match status" value="1"/>
</dbReference>
<dbReference type="InterPro" id="IPR011701">
    <property type="entry name" value="MFS"/>
</dbReference>
<feature type="transmembrane region" description="Helical" evidence="7">
    <location>
        <begin position="132"/>
        <end position="150"/>
    </location>
</feature>
<dbReference type="CDD" id="cd17325">
    <property type="entry name" value="MFS_MdtG_SLC18_like"/>
    <property type="match status" value="1"/>
</dbReference>
<dbReference type="Proteomes" id="UP001281203">
    <property type="component" value="Unassembled WGS sequence"/>
</dbReference>
<evidence type="ECO:0000256" key="2">
    <source>
        <dbReference type="ARBA" id="ARBA00022448"/>
    </source>
</evidence>
<evidence type="ECO:0000313" key="9">
    <source>
        <dbReference type="EMBL" id="MDV2481386.1"/>
    </source>
</evidence>
<evidence type="ECO:0000256" key="4">
    <source>
        <dbReference type="ARBA" id="ARBA00022692"/>
    </source>
</evidence>
<keyword evidence="4 7" id="KW-0812">Transmembrane</keyword>
<evidence type="ECO:0000256" key="5">
    <source>
        <dbReference type="ARBA" id="ARBA00022989"/>
    </source>
</evidence>
<feature type="transmembrane region" description="Helical" evidence="7">
    <location>
        <begin position="162"/>
        <end position="181"/>
    </location>
</feature>
<evidence type="ECO:0000256" key="7">
    <source>
        <dbReference type="SAM" id="Phobius"/>
    </source>
</evidence>
<feature type="transmembrane region" description="Helical" evidence="7">
    <location>
        <begin position="361"/>
        <end position="380"/>
    </location>
</feature>
<accession>A0ABU3X1U5</accession>
<dbReference type="PANTHER" id="PTHR43414:SF6">
    <property type="entry name" value="MULTIDRUG RESISTANCE PROTEIN MDTG"/>
    <property type="match status" value="1"/>
</dbReference>
<feature type="transmembrane region" description="Helical" evidence="7">
    <location>
        <begin position="227"/>
        <end position="259"/>
    </location>
</feature>
<keyword evidence="3" id="KW-1003">Cell membrane</keyword>
<dbReference type="Gene3D" id="1.20.1250.20">
    <property type="entry name" value="MFS general substrate transporter like domains"/>
    <property type="match status" value="1"/>
</dbReference>
<keyword evidence="6 7" id="KW-0472">Membrane</keyword>
<dbReference type="InterPro" id="IPR020846">
    <property type="entry name" value="MFS_dom"/>
</dbReference>
<dbReference type="Pfam" id="PF07690">
    <property type="entry name" value="MFS_1"/>
    <property type="match status" value="1"/>
</dbReference>
<evidence type="ECO:0000259" key="8">
    <source>
        <dbReference type="PROSITE" id="PS50850"/>
    </source>
</evidence>
<proteinExistence type="predicted"/>
<comment type="subcellular location">
    <subcellularLocation>
        <location evidence="1">Cell membrane</location>
        <topology evidence="1">Multi-pass membrane protein</topology>
    </subcellularLocation>
</comment>
<keyword evidence="5 7" id="KW-1133">Transmembrane helix</keyword>
<dbReference type="PRINTS" id="PR01035">
    <property type="entry name" value="TCRTETA"/>
</dbReference>
<feature type="transmembrane region" description="Helical" evidence="7">
    <location>
        <begin position="41"/>
        <end position="61"/>
    </location>
</feature>
<feature type="transmembrane region" description="Helical" evidence="7">
    <location>
        <begin position="332"/>
        <end position="355"/>
    </location>
</feature>
<keyword evidence="2" id="KW-0813">Transport</keyword>
<dbReference type="InterPro" id="IPR001958">
    <property type="entry name" value="Tet-R_TetA/multi-R_MdtG-like"/>
</dbReference>
<feature type="transmembrane region" description="Helical" evidence="7">
    <location>
        <begin position="297"/>
        <end position="320"/>
    </location>
</feature>
<dbReference type="PROSITE" id="PS50850">
    <property type="entry name" value="MFS"/>
    <property type="match status" value="1"/>
</dbReference>
<dbReference type="Gene3D" id="1.20.1720.10">
    <property type="entry name" value="Multidrug resistance protein D"/>
    <property type="match status" value="1"/>
</dbReference>
<evidence type="ECO:0000256" key="6">
    <source>
        <dbReference type="ARBA" id="ARBA00023136"/>
    </source>
</evidence>
<organism evidence="9 10">
    <name type="scientific">Methanoculleus caldifontis</name>
    <dbReference type="NCBI Taxonomy" id="2651577"/>
    <lineage>
        <taxon>Archaea</taxon>
        <taxon>Methanobacteriati</taxon>
        <taxon>Methanobacteriota</taxon>
        <taxon>Stenosarchaea group</taxon>
        <taxon>Methanomicrobia</taxon>
        <taxon>Methanomicrobiales</taxon>
        <taxon>Methanomicrobiaceae</taxon>
        <taxon>Methanoculleus</taxon>
    </lineage>
</organism>
<reference evidence="9 10" key="1">
    <citation type="submission" date="2019-10" db="EMBL/GenBank/DDBJ databases">
        <title>Isolation and characterization of Methanoculleus sp. Wushi-C6 from a hot spring well.</title>
        <authorList>
            <person name="Chen S.-C."/>
            <person name="Lan Z.-H."/>
            <person name="You Y.-T."/>
            <person name="Lai M.-C."/>
        </authorList>
    </citation>
    <scope>NUCLEOTIDE SEQUENCE [LARGE SCALE GENOMIC DNA]</scope>
    <source>
        <strain evidence="9 10">Wushi-C6</strain>
    </source>
</reference>
<protein>
    <submittedName>
        <fullName evidence="9">MFS transporter</fullName>
    </submittedName>
</protein>
<feature type="transmembrane region" description="Helical" evidence="7">
    <location>
        <begin position="271"/>
        <end position="291"/>
    </location>
</feature>
<comment type="caution">
    <text evidence="9">The sequence shown here is derived from an EMBL/GenBank/DDBJ whole genome shotgun (WGS) entry which is preliminary data.</text>
</comment>
<evidence type="ECO:0000256" key="3">
    <source>
        <dbReference type="ARBA" id="ARBA00022475"/>
    </source>
</evidence>